<keyword evidence="5 8" id="KW-1133">Transmembrane helix</keyword>
<dbReference type="CDD" id="cd03390">
    <property type="entry name" value="PAP2_containing_1_like"/>
    <property type="match status" value="1"/>
</dbReference>
<feature type="domain" description="Phosphatidic acid phosphatase type 2/haloperoxidase" evidence="9">
    <location>
        <begin position="290"/>
        <end position="432"/>
    </location>
</feature>
<comment type="similarity">
    <text evidence="2">Belongs to the PA-phosphatase related phosphoesterase family.</text>
</comment>
<feature type="region of interest" description="Disordered" evidence="7">
    <location>
        <begin position="457"/>
        <end position="485"/>
    </location>
</feature>
<dbReference type="PANTHER" id="PTHR10165">
    <property type="entry name" value="LIPID PHOSPHATE PHOSPHATASE"/>
    <property type="match status" value="1"/>
</dbReference>
<feature type="region of interest" description="Disordered" evidence="7">
    <location>
        <begin position="1"/>
        <end position="27"/>
    </location>
</feature>
<accession>A0A176VNX7</accession>
<evidence type="ECO:0000256" key="6">
    <source>
        <dbReference type="ARBA" id="ARBA00023136"/>
    </source>
</evidence>
<dbReference type="SUPFAM" id="SSF48317">
    <property type="entry name" value="Acid phosphatase/Vanadium-dependent haloperoxidase"/>
    <property type="match status" value="1"/>
</dbReference>
<keyword evidence="6 8" id="KW-0472">Membrane</keyword>
<evidence type="ECO:0000256" key="4">
    <source>
        <dbReference type="ARBA" id="ARBA00022801"/>
    </source>
</evidence>
<evidence type="ECO:0000313" key="10">
    <source>
        <dbReference type="EMBL" id="OAE22002.1"/>
    </source>
</evidence>
<reference evidence="10" key="1">
    <citation type="submission" date="2016-03" db="EMBL/GenBank/DDBJ databases">
        <title>Mechanisms controlling the formation of the plant cell surface in tip-growing cells are functionally conserved among land plants.</title>
        <authorList>
            <person name="Honkanen S."/>
            <person name="Jones V.A."/>
            <person name="Morieri G."/>
            <person name="Champion C."/>
            <person name="Hetherington A.J."/>
            <person name="Kelly S."/>
            <person name="Saint-Marcoux D."/>
            <person name="Proust H."/>
            <person name="Prescott H."/>
            <person name="Dolan L."/>
        </authorList>
    </citation>
    <scope>NUCLEOTIDE SEQUENCE [LARGE SCALE GENOMIC DNA]</scope>
    <source>
        <tissue evidence="10">Whole gametophyte</tissue>
    </source>
</reference>
<dbReference type="InterPro" id="IPR043216">
    <property type="entry name" value="PAP-like"/>
</dbReference>
<dbReference type="InterPro" id="IPR036938">
    <property type="entry name" value="PAP2/HPO_sf"/>
</dbReference>
<comment type="subcellular location">
    <subcellularLocation>
        <location evidence="1">Membrane</location>
        <topology evidence="1">Multi-pass membrane protein</topology>
    </subcellularLocation>
</comment>
<feature type="transmembrane region" description="Helical" evidence="8">
    <location>
        <begin position="387"/>
        <end position="405"/>
    </location>
</feature>
<dbReference type="PANTHER" id="PTHR10165:SF196">
    <property type="entry name" value="PHOSPHATIDIC ACID PHOSPHATASE TYPE 2_HALOPEROXIDASE DOMAIN-CONTAINING PROTEIN"/>
    <property type="match status" value="1"/>
</dbReference>
<comment type="caution">
    <text evidence="10">The sequence shown here is derived from an EMBL/GenBank/DDBJ whole genome shotgun (WGS) entry which is preliminary data.</text>
</comment>
<evidence type="ECO:0000256" key="7">
    <source>
        <dbReference type="SAM" id="MobiDB-lite"/>
    </source>
</evidence>
<evidence type="ECO:0000259" key="9">
    <source>
        <dbReference type="SMART" id="SM00014"/>
    </source>
</evidence>
<feature type="transmembrane region" description="Helical" evidence="8">
    <location>
        <begin position="358"/>
        <end position="375"/>
    </location>
</feature>
<name>A0A176VNX7_MARPO</name>
<feature type="transmembrane region" description="Helical" evidence="8">
    <location>
        <begin position="217"/>
        <end position="238"/>
    </location>
</feature>
<feature type="transmembrane region" description="Helical" evidence="8">
    <location>
        <begin position="292"/>
        <end position="309"/>
    </location>
</feature>
<protein>
    <recommendedName>
        <fullName evidence="9">Phosphatidic acid phosphatase type 2/haloperoxidase domain-containing protein</fullName>
    </recommendedName>
</protein>
<proteinExistence type="inferred from homology"/>
<organism evidence="10 11">
    <name type="scientific">Marchantia polymorpha subsp. ruderalis</name>
    <dbReference type="NCBI Taxonomy" id="1480154"/>
    <lineage>
        <taxon>Eukaryota</taxon>
        <taxon>Viridiplantae</taxon>
        <taxon>Streptophyta</taxon>
        <taxon>Embryophyta</taxon>
        <taxon>Marchantiophyta</taxon>
        <taxon>Marchantiopsida</taxon>
        <taxon>Marchantiidae</taxon>
        <taxon>Marchantiales</taxon>
        <taxon>Marchantiaceae</taxon>
        <taxon>Marchantia</taxon>
    </lineage>
</organism>
<feature type="transmembrane region" description="Helical" evidence="8">
    <location>
        <begin position="258"/>
        <end position="280"/>
    </location>
</feature>
<evidence type="ECO:0000313" key="11">
    <source>
        <dbReference type="Proteomes" id="UP000077202"/>
    </source>
</evidence>
<keyword evidence="11" id="KW-1185">Reference proteome</keyword>
<dbReference type="EMBL" id="LVLJ01003293">
    <property type="protein sequence ID" value="OAE22002.1"/>
    <property type="molecule type" value="Genomic_DNA"/>
</dbReference>
<sequence>MAATEDLDPSARVPSPDRRPRIPSSTCQRQIDSNGALFGRIALYRSPSVPRGDRSRAFKGIRPTARPPAAAKARSCCSGQLGPLWPVTRLADRSGAPSAARPSKILAGARGGQLRPRHQRTLCLSVERFLAAGFVAWCRNMGNPEENRVNVASSGVPGQFAHTKGRTSALADFALYDRGAETLNQPLRGAELPPIAREGQGTDISTLALLKYHLKDWLMVVIIAGLEIVVYVVIPPFHRYVGEDIIENYEYPRKDFTVPTWSVLVIAVFIPLAVFFAYFLKRRSVRDFHNAFLGLGTAIALTALLTDSIKNTVGMPRPDFFWRCFPDGVPEYQANKEVLCHGVESDIKDGYKSFPSGHASWCFAGLGYLSLYLAAKFGIFDKRGRTLRIFWVLLPLLAATLISISRVCDYQHRWEDIIFGALLGIFVAYLCYRQHFPSFYSDTAGYPYKYIPGTHGEPTGGSSERSDLIPGRQANGANDLEAGRL</sequence>
<dbReference type="InterPro" id="IPR000326">
    <property type="entry name" value="PAP2/HPO"/>
</dbReference>
<dbReference type="Gene3D" id="1.20.144.10">
    <property type="entry name" value="Phosphatidic acid phosphatase type 2/haloperoxidase"/>
    <property type="match status" value="1"/>
</dbReference>
<dbReference type="FunFam" id="1.20.144.10:FF:000001">
    <property type="entry name" value="Lipid phosphate phosphatase 2"/>
    <property type="match status" value="1"/>
</dbReference>
<keyword evidence="4" id="KW-0378">Hydrolase</keyword>
<dbReference type="Proteomes" id="UP000077202">
    <property type="component" value="Unassembled WGS sequence"/>
</dbReference>
<feature type="transmembrane region" description="Helical" evidence="8">
    <location>
        <begin position="417"/>
        <end position="432"/>
    </location>
</feature>
<evidence type="ECO:0000256" key="8">
    <source>
        <dbReference type="SAM" id="Phobius"/>
    </source>
</evidence>
<dbReference type="GO" id="GO:0016020">
    <property type="term" value="C:membrane"/>
    <property type="evidence" value="ECO:0007669"/>
    <property type="project" value="UniProtKB-SubCell"/>
</dbReference>
<dbReference type="SMART" id="SM00014">
    <property type="entry name" value="acidPPc"/>
    <property type="match status" value="1"/>
</dbReference>
<evidence type="ECO:0000256" key="2">
    <source>
        <dbReference type="ARBA" id="ARBA00008816"/>
    </source>
</evidence>
<dbReference type="GO" id="GO:0006644">
    <property type="term" value="P:phospholipid metabolic process"/>
    <property type="evidence" value="ECO:0007669"/>
    <property type="project" value="InterPro"/>
</dbReference>
<evidence type="ECO:0000256" key="3">
    <source>
        <dbReference type="ARBA" id="ARBA00022692"/>
    </source>
</evidence>
<evidence type="ECO:0000256" key="5">
    <source>
        <dbReference type="ARBA" id="ARBA00022989"/>
    </source>
</evidence>
<dbReference type="GO" id="GO:0008195">
    <property type="term" value="F:phosphatidate phosphatase activity"/>
    <property type="evidence" value="ECO:0007669"/>
    <property type="project" value="TreeGrafter"/>
</dbReference>
<dbReference type="GO" id="GO:0046839">
    <property type="term" value="P:phospholipid dephosphorylation"/>
    <property type="evidence" value="ECO:0007669"/>
    <property type="project" value="TreeGrafter"/>
</dbReference>
<keyword evidence="3 8" id="KW-0812">Transmembrane</keyword>
<feature type="compositionally biased region" description="Low complexity" evidence="7">
    <location>
        <begin position="62"/>
        <end position="73"/>
    </location>
</feature>
<feature type="region of interest" description="Disordered" evidence="7">
    <location>
        <begin position="52"/>
        <end position="73"/>
    </location>
</feature>
<gene>
    <name evidence="10" type="ORF">AXG93_4804s1070</name>
</gene>
<dbReference type="AlphaFoldDB" id="A0A176VNX7"/>
<evidence type="ECO:0000256" key="1">
    <source>
        <dbReference type="ARBA" id="ARBA00004141"/>
    </source>
</evidence>
<dbReference type="Pfam" id="PF01569">
    <property type="entry name" value="PAP2"/>
    <property type="match status" value="1"/>
</dbReference>